<dbReference type="CDD" id="cd00009">
    <property type="entry name" value="AAA"/>
    <property type="match status" value="1"/>
</dbReference>
<dbReference type="Gene3D" id="1.10.1780.10">
    <property type="entry name" value="Clp, N-terminal domain"/>
    <property type="match status" value="1"/>
</dbReference>
<dbReference type="GO" id="GO:0005737">
    <property type="term" value="C:cytoplasm"/>
    <property type="evidence" value="ECO:0007669"/>
    <property type="project" value="TreeGrafter"/>
</dbReference>
<dbReference type="PANTHER" id="PTHR11638">
    <property type="entry name" value="ATP-DEPENDENT CLP PROTEASE"/>
    <property type="match status" value="1"/>
</dbReference>
<keyword evidence="2" id="KW-0547">Nucleotide-binding</keyword>
<dbReference type="Proteomes" id="UP000751518">
    <property type="component" value="Unassembled WGS sequence"/>
</dbReference>
<evidence type="ECO:0000256" key="3">
    <source>
        <dbReference type="ARBA" id="ARBA00022840"/>
    </source>
</evidence>
<dbReference type="PROSITE" id="PS51903">
    <property type="entry name" value="CLP_R"/>
    <property type="match status" value="1"/>
</dbReference>
<dbReference type="Gene3D" id="3.40.50.300">
    <property type="entry name" value="P-loop containing nucleotide triphosphate hydrolases"/>
    <property type="match status" value="1"/>
</dbReference>
<evidence type="ECO:0000259" key="5">
    <source>
        <dbReference type="PROSITE" id="PS51903"/>
    </source>
</evidence>
<dbReference type="PROSITE" id="PS00870">
    <property type="entry name" value="CLPAB_1"/>
    <property type="match status" value="1"/>
</dbReference>
<dbReference type="GO" id="GO:0034605">
    <property type="term" value="P:cellular response to heat"/>
    <property type="evidence" value="ECO:0007669"/>
    <property type="project" value="TreeGrafter"/>
</dbReference>
<dbReference type="SUPFAM" id="SSF81923">
    <property type="entry name" value="Double Clp-N motif"/>
    <property type="match status" value="1"/>
</dbReference>
<dbReference type="SMART" id="SM00382">
    <property type="entry name" value="AAA"/>
    <property type="match status" value="1"/>
</dbReference>
<dbReference type="PANTHER" id="PTHR11638:SF145">
    <property type="entry name" value="CLPA_B PROTEASE ATP BINDING SUBUNIT-RELATED"/>
    <property type="match status" value="1"/>
</dbReference>
<feature type="non-terminal residue" evidence="6">
    <location>
        <position position="435"/>
    </location>
</feature>
<dbReference type="InterPro" id="IPR036628">
    <property type="entry name" value="Clp_N_dom_sf"/>
</dbReference>
<dbReference type="SUPFAM" id="SSF52540">
    <property type="entry name" value="P-loop containing nucleoside triphosphate hydrolases"/>
    <property type="match status" value="1"/>
</dbReference>
<keyword evidence="1 4" id="KW-0677">Repeat</keyword>
<comment type="caution">
    <text evidence="6">The sequence shown here is derived from an EMBL/GenBank/DDBJ whole genome shotgun (WGS) entry which is preliminary data.</text>
</comment>
<evidence type="ECO:0000256" key="2">
    <source>
        <dbReference type="ARBA" id="ARBA00022741"/>
    </source>
</evidence>
<evidence type="ECO:0000313" key="7">
    <source>
        <dbReference type="Proteomes" id="UP000751518"/>
    </source>
</evidence>
<dbReference type="InterPro" id="IPR050130">
    <property type="entry name" value="ClpA_ClpB"/>
</dbReference>
<dbReference type="InterPro" id="IPR004176">
    <property type="entry name" value="Clp_R_N"/>
</dbReference>
<dbReference type="InterPro" id="IPR018368">
    <property type="entry name" value="ClpA/B_CS1"/>
</dbReference>
<dbReference type="InterPro" id="IPR003959">
    <property type="entry name" value="ATPase_AAA_core"/>
</dbReference>
<dbReference type="GO" id="GO:0016887">
    <property type="term" value="F:ATP hydrolysis activity"/>
    <property type="evidence" value="ECO:0007669"/>
    <property type="project" value="InterPro"/>
</dbReference>
<evidence type="ECO:0000256" key="4">
    <source>
        <dbReference type="PROSITE-ProRule" id="PRU01251"/>
    </source>
</evidence>
<gene>
    <name evidence="6" type="ORF">KC614_03200</name>
</gene>
<dbReference type="InterPro" id="IPR003593">
    <property type="entry name" value="AAA+_ATPase"/>
</dbReference>
<dbReference type="Pfam" id="PF02861">
    <property type="entry name" value="Clp_N"/>
    <property type="match status" value="1"/>
</dbReference>
<dbReference type="FunFam" id="3.40.50.300:FF:000010">
    <property type="entry name" value="Chaperone clpB 1, putative"/>
    <property type="match status" value="1"/>
</dbReference>
<sequence>MLCENCGQNQATVQLTRIDHRGKHVQNLCELCAAQQRGASAYSNRYQPFGFGGESPFYDLPSQNQYQQPHNPPQQQAINIMDYFTQRAKDVVQRAAQIAQERKHQVLDTEHLLLALIEEKQVALKILQDLGLKPDDLNTYLKNIVPQGTTQPSNTDLSPRAKRVLELAFDEARQLNHNYVGSEHILLALIREGEGLAAQTLRKYGVDLVKARSSVIKLVGEGIADGESVGEDSATPTLDEYTRDLTQEARAGKLDPVIGRGDAIDRVINVLSRRRKNNPVLIGEPGVGKTAIVEGLAQKIFNNDVPETLIGKRLLALDLGALIAGTKYRGEFEERLKQLLVEIENNKDKMILFIDELHTIVGAGGAEGAIDASNLLKPSLARGDLRAIGATTLQEYKKYIEKDAALERRFQPVIIPENTAAETIEILRGLKDRYE</sequence>
<organism evidence="6 7">
    <name type="scientific">candidate division WWE3 bacterium</name>
    <dbReference type="NCBI Taxonomy" id="2053526"/>
    <lineage>
        <taxon>Bacteria</taxon>
        <taxon>Katanobacteria</taxon>
    </lineage>
</organism>
<protein>
    <submittedName>
        <fullName evidence="6">AAA family ATPase</fullName>
    </submittedName>
</protein>
<proteinExistence type="predicted"/>
<dbReference type="AlphaFoldDB" id="A0A955LKK8"/>
<reference evidence="6" key="2">
    <citation type="journal article" date="2021" name="Microbiome">
        <title>Successional dynamics and alternative stable states in a saline activated sludge microbial community over 9 years.</title>
        <authorList>
            <person name="Wang Y."/>
            <person name="Ye J."/>
            <person name="Ju F."/>
            <person name="Liu L."/>
            <person name="Boyd J.A."/>
            <person name="Deng Y."/>
            <person name="Parks D.H."/>
            <person name="Jiang X."/>
            <person name="Yin X."/>
            <person name="Woodcroft B.J."/>
            <person name="Tyson G.W."/>
            <person name="Hugenholtz P."/>
            <person name="Polz M.F."/>
            <person name="Zhang T."/>
        </authorList>
    </citation>
    <scope>NUCLEOTIDE SEQUENCE</scope>
    <source>
        <strain evidence="6">HKST-UBA03</strain>
    </source>
</reference>
<reference evidence="6" key="1">
    <citation type="submission" date="2020-04" db="EMBL/GenBank/DDBJ databases">
        <authorList>
            <person name="Zhang T."/>
        </authorList>
    </citation>
    <scope>NUCLEOTIDE SEQUENCE</scope>
    <source>
        <strain evidence="6">HKST-UBA03</strain>
    </source>
</reference>
<accession>A0A955LKK8</accession>
<feature type="domain" description="Clp R" evidence="5">
    <location>
        <begin position="81"/>
        <end position="221"/>
    </location>
</feature>
<evidence type="ECO:0000313" key="6">
    <source>
        <dbReference type="EMBL" id="MCA9392183.1"/>
    </source>
</evidence>
<name>A0A955LKK8_UNCKA</name>
<dbReference type="GO" id="GO:0005524">
    <property type="term" value="F:ATP binding"/>
    <property type="evidence" value="ECO:0007669"/>
    <property type="project" value="UniProtKB-KW"/>
</dbReference>
<dbReference type="Pfam" id="PF00004">
    <property type="entry name" value="AAA"/>
    <property type="match status" value="1"/>
</dbReference>
<dbReference type="InterPro" id="IPR027417">
    <property type="entry name" value="P-loop_NTPase"/>
</dbReference>
<evidence type="ECO:0000256" key="1">
    <source>
        <dbReference type="ARBA" id="ARBA00022737"/>
    </source>
</evidence>
<dbReference type="EMBL" id="JAGQKZ010000025">
    <property type="protein sequence ID" value="MCA9392183.1"/>
    <property type="molecule type" value="Genomic_DNA"/>
</dbReference>
<keyword evidence="3" id="KW-0067">ATP-binding</keyword>